<accession>A0A0D6PDZ9</accession>
<evidence type="ECO:0000256" key="1">
    <source>
        <dbReference type="SAM" id="MobiDB-lite"/>
    </source>
</evidence>
<sequence length="118" mass="13611">MLSHHLETRQRHAAEDVTDPSTHALEASGCNTVKASHQPRPVSDNGPFYIAGDLAKWLTRKNIKHILGASFLPQTQGKIERWHQTLKWRILLENYHLPGNLEQQIAAFIDHYNNRIYH</sequence>
<dbReference type="SUPFAM" id="SSF53098">
    <property type="entry name" value="Ribonuclease H-like"/>
    <property type="match status" value="1"/>
</dbReference>
<dbReference type="Gene3D" id="3.30.420.10">
    <property type="entry name" value="Ribonuclease H-like superfamily/Ribonuclease H"/>
    <property type="match status" value="1"/>
</dbReference>
<dbReference type="GO" id="GO:0003676">
    <property type="term" value="F:nucleic acid binding"/>
    <property type="evidence" value="ECO:0007669"/>
    <property type="project" value="InterPro"/>
</dbReference>
<dbReference type="InterPro" id="IPR036397">
    <property type="entry name" value="RNaseH_sf"/>
</dbReference>
<feature type="domain" description="Integrase catalytic" evidence="2">
    <location>
        <begin position="43"/>
        <end position="118"/>
    </location>
</feature>
<organism evidence="3 4">
    <name type="scientific">Acidocella aminolytica 101 = DSM 11237</name>
    <dbReference type="NCBI Taxonomy" id="1120923"/>
    <lineage>
        <taxon>Bacteria</taxon>
        <taxon>Pseudomonadati</taxon>
        <taxon>Pseudomonadota</taxon>
        <taxon>Alphaproteobacteria</taxon>
        <taxon>Acetobacterales</taxon>
        <taxon>Acidocellaceae</taxon>
        <taxon>Acidocella</taxon>
    </lineage>
</organism>
<dbReference type="OrthoDB" id="7236767at2"/>
<dbReference type="InterPro" id="IPR012337">
    <property type="entry name" value="RNaseH-like_sf"/>
</dbReference>
<comment type="caution">
    <text evidence="3">The sequence shown here is derived from an EMBL/GenBank/DDBJ whole genome shotgun (WGS) entry which is preliminary data.</text>
</comment>
<evidence type="ECO:0000259" key="2">
    <source>
        <dbReference type="PROSITE" id="PS50994"/>
    </source>
</evidence>
<dbReference type="Pfam" id="PF13683">
    <property type="entry name" value="rve_3"/>
    <property type="match status" value="1"/>
</dbReference>
<proteinExistence type="predicted"/>
<dbReference type="Proteomes" id="UP000032668">
    <property type="component" value="Unassembled WGS sequence"/>
</dbReference>
<dbReference type="AlphaFoldDB" id="A0A0D6PDZ9"/>
<keyword evidence="4" id="KW-1185">Reference proteome</keyword>
<evidence type="ECO:0000313" key="4">
    <source>
        <dbReference type="Proteomes" id="UP000032668"/>
    </source>
</evidence>
<evidence type="ECO:0000313" key="3">
    <source>
        <dbReference type="EMBL" id="GAN79084.1"/>
    </source>
</evidence>
<gene>
    <name evidence="3" type="ORF">Aam_016_054</name>
</gene>
<dbReference type="PROSITE" id="PS50994">
    <property type="entry name" value="INTEGRASE"/>
    <property type="match status" value="1"/>
</dbReference>
<feature type="region of interest" description="Disordered" evidence="1">
    <location>
        <begin position="1"/>
        <end position="24"/>
    </location>
</feature>
<dbReference type="EMBL" id="BANC01000016">
    <property type="protein sequence ID" value="GAN79084.1"/>
    <property type="molecule type" value="Genomic_DNA"/>
</dbReference>
<protein>
    <submittedName>
        <fullName evidence="3">DNA binding protein with helix-turn-helix domain</fullName>
    </submittedName>
</protein>
<reference evidence="3 4" key="1">
    <citation type="submission" date="2012-11" db="EMBL/GenBank/DDBJ databases">
        <title>Whole genome sequence of Acidocella aminolytica 101 = DSM 11237.</title>
        <authorList>
            <person name="Azuma Y."/>
            <person name="Higashiura N."/>
            <person name="Hirakawa H."/>
            <person name="Matsushita K."/>
        </authorList>
    </citation>
    <scope>NUCLEOTIDE SEQUENCE [LARGE SCALE GENOMIC DNA]</scope>
    <source>
        <strain evidence="4">101 / DSM 11237</strain>
    </source>
</reference>
<name>A0A0D6PDZ9_9PROT</name>
<dbReference type="InterPro" id="IPR001584">
    <property type="entry name" value="Integrase_cat-core"/>
</dbReference>
<dbReference type="GO" id="GO:0015074">
    <property type="term" value="P:DNA integration"/>
    <property type="evidence" value="ECO:0007669"/>
    <property type="project" value="InterPro"/>
</dbReference>
<feature type="compositionally biased region" description="Basic and acidic residues" evidence="1">
    <location>
        <begin position="1"/>
        <end position="15"/>
    </location>
</feature>